<dbReference type="Proteomes" id="UP000054558">
    <property type="component" value="Unassembled WGS sequence"/>
</dbReference>
<comment type="subcellular location">
    <subcellularLocation>
        <location evidence="2">Nucleus</location>
    </subcellularLocation>
</comment>
<comment type="similarity">
    <text evidence="9">Belongs to the sirtuin family. Class IV subfamily.</text>
</comment>
<evidence type="ECO:0000256" key="8">
    <source>
        <dbReference type="ARBA" id="ARBA00023242"/>
    </source>
</evidence>
<dbReference type="PANTHER" id="PTHR11085:SF12">
    <property type="entry name" value="NAD-DEPENDENT PROTEIN DEACYLASE SIRTUIN-6"/>
    <property type="match status" value="1"/>
</dbReference>
<evidence type="ECO:0000256" key="12">
    <source>
        <dbReference type="ARBA" id="ARBA00080890"/>
    </source>
</evidence>
<feature type="binding site" evidence="14">
    <location>
        <position position="147"/>
    </location>
    <ligand>
        <name>Zn(2+)</name>
        <dbReference type="ChEBI" id="CHEBI:29105"/>
    </ligand>
</feature>
<sequence>MSLGYAEKLSYRDASFLGKLGAAEKFDAQDEVEAKVKELAELIRNSKHMVVYTGAGISTSCGIPDFRGPNGIWTLQSTGKPIPQATCSFAQARPSYTHMALKALVDAGKVHYIVSQNVDCLHLRSGIPRRQLAELHGNCFREVCPKCGAEYVRDFELETVGLKSTGRRCSVAGCEGRLKDSVLDWEDALPVDEVAVADRHSKEADLALCLGTSLQIVPARNMPFKCIPGGGKVVIVNLQATPRDKKAALVIHAKADEVMRGVMRTLNLDVRPYVRIDRLVVAHSLKHSPTGSNRRWVLSLRSSHGPKGPLQFVKHAKVTFLSAEHRVELLTGPKFELKGSDKSDAAFEDLLVDVEFVEGTAARHVTLDYRLHLDPDSESTEQINTSEDLRTMVEEASETVLVTSVRQDRGASLGIQWQTEYAIITDVVDHRSGSDARLGSAGSSARIARGTGSEEVAAARVDCDLIGKVEGGRKTDAVCESAEAKTGGERIGTAAASKRLGADSKRKHDELNRIRIPA</sequence>
<dbReference type="Pfam" id="PF02146">
    <property type="entry name" value="SIR2"/>
    <property type="match status" value="1"/>
</dbReference>
<feature type="active site" description="Proton acceptor" evidence="14">
    <location>
        <position position="136"/>
    </location>
</feature>
<evidence type="ECO:0000256" key="3">
    <source>
        <dbReference type="ARBA" id="ARBA00012928"/>
    </source>
</evidence>
<dbReference type="InterPro" id="IPR026590">
    <property type="entry name" value="Ssirtuin_cat_dom"/>
</dbReference>
<comment type="cofactor">
    <cofactor evidence="1">
        <name>Zn(2+)</name>
        <dbReference type="ChEBI" id="CHEBI:29105"/>
    </cofactor>
</comment>
<evidence type="ECO:0000259" key="15">
    <source>
        <dbReference type="PROSITE" id="PS50305"/>
    </source>
</evidence>
<keyword evidence="4" id="KW-0808">Transferase</keyword>
<dbReference type="GO" id="GO:0003714">
    <property type="term" value="F:transcription corepressor activity"/>
    <property type="evidence" value="ECO:0000318"/>
    <property type="project" value="GO_Central"/>
</dbReference>
<feature type="binding site" evidence="14">
    <location>
        <position position="144"/>
    </location>
    <ligand>
        <name>Zn(2+)</name>
        <dbReference type="ChEBI" id="CHEBI:29105"/>
    </ligand>
</feature>
<name>A0A1Y1IDS4_KLENI</name>
<dbReference type="GO" id="GO:0017136">
    <property type="term" value="F:histone deacetylase activity, NAD-dependent"/>
    <property type="evidence" value="ECO:0000318"/>
    <property type="project" value="GO_Central"/>
</dbReference>
<keyword evidence="8" id="KW-0539">Nucleus</keyword>
<gene>
    <name evidence="16" type="ORF">KFL_003170160</name>
</gene>
<dbReference type="FunFam" id="3.40.50.1220:FF:000038">
    <property type="entry name" value="NAD-dependent protein deacetylase sirtuin-6 isoform X2"/>
    <property type="match status" value="1"/>
</dbReference>
<dbReference type="PROSITE" id="PS50305">
    <property type="entry name" value="SIRTUIN"/>
    <property type="match status" value="1"/>
</dbReference>
<feature type="domain" description="Deacetylase sirtuin-type" evidence="15">
    <location>
        <begin position="29"/>
        <end position="269"/>
    </location>
</feature>
<evidence type="ECO:0000256" key="2">
    <source>
        <dbReference type="ARBA" id="ARBA00004123"/>
    </source>
</evidence>
<accession>A0A1Y1IDS4</accession>
<evidence type="ECO:0000256" key="9">
    <source>
        <dbReference type="ARBA" id="ARBA00038170"/>
    </source>
</evidence>
<feature type="binding site" evidence="14">
    <location>
        <position position="174"/>
    </location>
    <ligand>
        <name>Zn(2+)</name>
        <dbReference type="ChEBI" id="CHEBI:29105"/>
    </ligand>
</feature>
<keyword evidence="7" id="KW-0520">NAD</keyword>
<reference evidence="16 17" key="1">
    <citation type="journal article" date="2014" name="Nat. Commun.">
        <title>Klebsormidium flaccidum genome reveals primary factors for plant terrestrial adaptation.</title>
        <authorList>
            <person name="Hori K."/>
            <person name="Maruyama F."/>
            <person name="Fujisawa T."/>
            <person name="Togashi T."/>
            <person name="Yamamoto N."/>
            <person name="Seo M."/>
            <person name="Sato S."/>
            <person name="Yamada T."/>
            <person name="Mori H."/>
            <person name="Tajima N."/>
            <person name="Moriyama T."/>
            <person name="Ikeuchi M."/>
            <person name="Watanabe M."/>
            <person name="Wada H."/>
            <person name="Kobayashi K."/>
            <person name="Saito M."/>
            <person name="Masuda T."/>
            <person name="Sasaki-Sekimoto Y."/>
            <person name="Mashiguchi K."/>
            <person name="Awai K."/>
            <person name="Shimojima M."/>
            <person name="Masuda S."/>
            <person name="Iwai M."/>
            <person name="Nobusawa T."/>
            <person name="Narise T."/>
            <person name="Kondo S."/>
            <person name="Saito H."/>
            <person name="Sato R."/>
            <person name="Murakawa M."/>
            <person name="Ihara Y."/>
            <person name="Oshima-Yamada Y."/>
            <person name="Ohtaka K."/>
            <person name="Satoh M."/>
            <person name="Sonobe K."/>
            <person name="Ishii M."/>
            <person name="Ohtani R."/>
            <person name="Kanamori-Sato M."/>
            <person name="Honoki R."/>
            <person name="Miyazaki D."/>
            <person name="Mochizuki H."/>
            <person name="Umetsu J."/>
            <person name="Higashi K."/>
            <person name="Shibata D."/>
            <person name="Kamiya Y."/>
            <person name="Sato N."/>
            <person name="Nakamura Y."/>
            <person name="Tabata S."/>
            <person name="Ida S."/>
            <person name="Kurokawa K."/>
            <person name="Ohta H."/>
        </authorList>
    </citation>
    <scope>NUCLEOTIDE SEQUENCE [LARGE SCALE GENOMIC DNA]</scope>
    <source>
        <strain evidence="16 17">NIES-2285</strain>
    </source>
</reference>
<evidence type="ECO:0000256" key="14">
    <source>
        <dbReference type="PROSITE-ProRule" id="PRU00236"/>
    </source>
</evidence>
<dbReference type="EC" id="2.3.1.286" evidence="3"/>
<keyword evidence="17" id="KW-1185">Reference proteome</keyword>
<keyword evidence="5 14" id="KW-0479">Metal-binding</keyword>
<dbReference type="STRING" id="105231.A0A1Y1IDS4"/>
<dbReference type="Gene3D" id="2.20.28.200">
    <property type="match status" value="1"/>
</dbReference>
<keyword evidence="6 14" id="KW-0862">Zinc</keyword>
<dbReference type="OrthoDB" id="424302at2759"/>
<evidence type="ECO:0000256" key="10">
    <source>
        <dbReference type="ARBA" id="ARBA00050203"/>
    </source>
</evidence>
<evidence type="ECO:0000256" key="11">
    <source>
        <dbReference type="ARBA" id="ARBA00067249"/>
    </source>
</evidence>
<comment type="catalytic activity">
    <reaction evidence="10">
        <text>N(6)-acetyl-L-lysyl-[protein] + NAD(+) + H2O = 2''-O-acetyl-ADP-D-ribose + nicotinamide + L-lysyl-[protein]</text>
        <dbReference type="Rhea" id="RHEA:43636"/>
        <dbReference type="Rhea" id="RHEA-COMP:9752"/>
        <dbReference type="Rhea" id="RHEA-COMP:10731"/>
        <dbReference type="ChEBI" id="CHEBI:15377"/>
        <dbReference type="ChEBI" id="CHEBI:17154"/>
        <dbReference type="ChEBI" id="CHEBI:29969"/>
        <dbReference type="ChEBI" id="CHEBI:57540"/>
        <dbReference type="ChEBI" id="CHEBI:61930"/>
        <dbReference type="ChEBI" id="CHEBI:83767"/>
        <dbReference type="EC" id="2.3.1.286"/>
    </reaction>
</comment>
<evidence type="ECO:0000313" key="17">
    <source>
        <dbReference type="Proteomes" id="UP000054558"/>
    </source>
</evidence>
<dbReference type="SUPFAM" id="SSF52467">
    <property type="entry name" value="DHS-like NAD/FAD-binding domain"/>
    <property type="match status" value="1"/>
</dbReference>
<dbReference type="FunFam" id="2.20.28.200:FF:000003">
    <property type="entry name" value="NAD-dependent protein deacetylase SRT1"/>
    <property type="match status" value="1"/>
</dbReference>
<evidence type="ECO:0000256" key="1">
    <source>
        <dbReference type="ARBA" id="ARBA00001947"/>
    </source>
</evidence>
<dbReference type="PANTHER" id="PTHR11085">
    <property type="entry name" value="NAD-DEPENDENT PROTEIN DEACYLASE SIRTUIN-5, MITOCHONDRIAL-RELATED"/>
    <property type="match status" value="1"/>
</dbReference>
<proteinExistence type="inferred from homology"/>
<dbReference type="GO" id="GO:0000122">
    <property type="term" value="P:negative regulation of transcription by RNA polymerase II"/>
    <property type="evidence" value="ECO:0000318"/>
    <property type="project" value="GO_Central"/>
</dbReference>
<dbReference type="GO" id="GO:0046872">
    <property type="term" value="F:metal ion binding"/>
    <property type="evidence" value="ECO:0007669"/>
    <property type="project" value="UniProtKB-KW"/>
</dbReference>
<dbReference type="Gene3D" id="3.40.50.1220">
    <property type="entry name" value="TPP-binding domain"/>
    <property type="match status" value="1"/>
</dbReference>
<feature type="binding site" evidence="14">
    <location>
        <position position="169"/>
    </location>
    <ligand>
        <name>Zn(2+)</name>
        <dbReference type="ChEBI" id="CHEBI:29105"/>
    </ligand>
</feature>
<dbReference type="SMR" id="A0A1Y1IDS4"/>
<dbReference type="InterPro" id="IPR029035">
    <property type="entry name" value="DHS-like_NAD/FAD-binding_dom"/>
</dbReference>
<dbReference type="GO" id="GO:0005634">
    <property type="term" value="C:nucleus"/>
    <property type="evidence" value="ECO:0000318"/>
    <property type="project" value="GO_Central"/>
</dbReference>
<evidence type="ECO:0000256" key="5">
    <source>
        <dbReference type="ARBA" id="ARBA00022723"/>
    </source>
</evidence>
<dbReference type="AlphaFoldDB" id="A0A1Y1IDS4"/>
<evidence type="ECO:0000256" key="7">
    <source>
        <dbReference type="ARBA" id="ARBA00023027"/>
    </source>
</evidence>
<dbReference type="GO" id="GO:0070403">
    <property type="term" value="F:NAD+ binding"/>
    <property type="evidence" value="ECO:0007669"/>
    <property type="project" value="InterPro"/>
</dbReference>
<dbReference type="EMBL" id="DF237266">
    <property type="protein sequence ID" value="GAQ86877.1"/>
    <property type="molecule type" value="Genomic_DNA"/>
</dbReference>
<dbReference type="OMA" id="YMMNLRI"/>
<dbReference type="InterPro" id="IPR050134">
    <property type="entry name" value="NAD-dep_sirtuin_deacylases"/>
</dbReference>
<evidence type="ECO:0000256" key="13">
    <source>
        <dbReference type="ARBA" id="ARBA00083601"/>
    </source>
</evidence>
<evidence type="ECO:0000256" key="4">
    <source>
        <dbReference type="ARBA" id="ARBA00022679"/>
    </source>
</evidence>
<organism evidence="16 17">
    <name type="scientific">Klebsormidium nitens</name>
    <name type="common">Green alga</name>
    <name type="synonym">Ulothrix nitens</name>
    <dbReference type="NCBI Taxonomy" id="105231"/>
    <lineage>
        <taxon>Eukaryota</taxon>
        <taxon>Viridiplantae</taxon>
        <taxon>Streptophyta</taxon>
        <taxon>Klebsormidiophyceae</taxon>
        <taxon>Klebsormidiales</taxon>
        <taxon>Klebsormidiaceae</taxon>
        <taxon>Klebsormidium</taxon>
    </lineage>
</organism>
<dbReference type="InterPro" id="IPR003000">
    <property type="entry name" value="Sirtuin"/>
</dbReference>
<evidence type="ECO:0000313" key="16">
    <source>
        <dbReference type="EMBL" id="GAQ86877.1"/>
    </source>
</evidence>
<dbReference type="CDD" id="cd01410">
    <property type="entry name" value="SIRT7"/>
    <property type="match status" value="1"/>
</dbReference>
<evidence type="ECO:0000256" key="6">
    <source>
        <dbReference type="ARBA" id="ARBA00022833"/>
    </source>
</evidence>
<protein>
    <recommendedName>
        <fullName evidence="11">NAD-dependent protein deacetylase SRT1</fullName>
        <ecNumber evidence="3">2.3.1.286</ecNumber>
    </recommendedName>
    <alternativeName>
        <fullName evidence="13">Regulatory protein SIR2 homolog 1</fullName>
    </alternativeName>
    <alternativeName>
        <fullName evidence="12">SIR2-like protein 1</fullName>
    </alternativeName>
</protein>